<organism evidence="2 3">
    <name type="scientific">Rhizoctonia solani</name>
    <dbReference type="NCBI Taxonomy" id="456999"/>
    <lineage>
        <taxon>Eukaryota</taxon>
        <taxon>Fungi</taxon>
        <taxon>Dikarya</taxon>
        <taxon>Basidiomycota</taxon>
        <taxon>Agaricomycotina</taxon>
        <taxon>Agaricomycetes</taxon>
        <taxon>Cantharellales</taxon>
        <taxon>Ceratobasidiaceae</taxon>
        <taxon>Rhizoctonia</taxon>
    </lineage>
</organism>
<dbReference type="EMBL" id="CAJMWZ010001714">
    <property type="protein sequence ID" value="CAE6440554.1"/>
    <property type="molecule type" value="Genomic_DNA"/>
</dbReference>
<dbReference type="PANTHER" id="PTHR46579">
    <property type="entry name" value="F5/8 TYPE C DOMAIN-CONTAINING PROTEIN-RELATED"/>
    <property type="match status" value="1"/>
</dbReference>
<dbReference type="Proteomes" id="UP000663850">
    <property type="component" value="Unassembled WGS sequence"/>
</dbReference>
<accession>A0A8H3ARX6</accession>
<sequence length="563" mass="64716">MVAADVPARSKHNQLPAHSHSQRPGCDCQKTKADLNDPKAKAYDPSDFAYSDEWDILRLSKEATTSQAARNRIAKDYGIRWSVFNELPGWMPHGSAPFDPMHCLYLGIVNRLWCDVIEDGYLLNTRQKELFESFLGDLTWPSQIGRLPSPTTSSLNRRKADEWRRLISVLPIALWISWRNCFDQIADTAPNVPPQANKKPTFTRDLLAIWECVIDLTTSIRLFTSWVAYTPDIERAEQYMQRYCEGLLRLLIKLQPNHHFAMHLRQYFEAFGPCYAWWLFPYERFNGILEQVELNNHPDEIDTSLARWWIRTHQLHNYLERLPDNATPEEKAVLEQLCQNFQDRGTLLTMAESLHGEHPVIKPSAVPSTFIDLRSLDETSDIYVAVLGFAQAKWPRRNFLSDLAFGHAGEFFRSHKSARRLHFIHRNTIRYGCESSQHSQSDQYALISTETGCCPVKIRWHFQVEVPGEAPEICTLVSRLDMEDVPLLPWSLYADDLGYYVTKDNSFGPIEAVSPNQLVSPVVTGQFSMRGSADHLRIVIAYDRTGSELFDVTEIDGEGRRDL</sequence>
<gene>
    <name evidence="2" type="ORF">RDB_LOCUS28973</name>
</gene>
<feature type="non-terminal residue" evidence="2">
    <location>
        <position position="563"/>
    </location>
</feature>
<evidence type="ECO:0000313" key="2">
    <source>
        <dbReference type="EMBL" id="CAE6440554.1"/>
    </source>
</evidence>
<feature type="region of interest" description="Disordered" evidence="1">
    <location>
        <begin position="1"/>
        <end position="32"/>
    </location>
</feature>
<comment type="caution">
    <text evidence="2">The sequence shown here is derived from an EMBL/GenBank/DDBJ whole genome shotgun (WGS) entry which is preliminary data.</text>
</comment>
<dbReference type="AlphaFoldDB" id="A0A8H3ARX6"/>
<dbReference type="PANTHER" id="PTHR46579:SF1">
    <property type="entry name" value="F5_8 TYPE C DOMAIN-CONTAINING PROTEIN"/>
    <property type="match status" value="1"/>
</dbReference>
<reference evidence="2" key="1">
    <citation type="submission" date="2021-01" db="EMBL/GenBank/DDBJ databases">
        <authorList>
            <person name="Kaushik A."/>
        </authorList>
    </citation>
    <scope>NUCLEOTIDE SEQUENCE</scope>
    <source>
        <strain evidence="2">Type strain: AG8-Rh-89/</strain>
    </source>
</reference>
<protein>
    <submittedName>
        <fullName evidence="2">Uncharacterized protein</fullName>
    </submittedName>
</protein>
<evidence type="ECO:0000256" key="1">
    <source>
        <dbReference type="SAM" id="MobiDB-lite"/>
    </source>
</evidence>
<evidence type="ECO:0000313" key="3">
    <source>
        <dbReference type="Proteomes" id="UP000663850"/>
    </source>
</evidence>
<proteinExistence type="predicted"/>
<name>A0A8H3ARX6_9AGAM</name>